<accession>A0A0B7C283</accession>
<feature type="non-terminal residue" evidence="1">
    <location>
        <position position="51"/>
    </location>
</feature>
<sequence>MAETSMFDPSSKTSHDRDEFPGTKILTIFFIGPLSQETKGFASRSLFCAES</sequence>
<evidence type="ECO:0000313" key="1">
    <source>
        <dbReference type="EMBL" id="CEK98751.1"/>
    </source>
</evidence>
<organism evidence="1">
    <name type="scientific">Arion vulgaris</name>
    <dbReference type="NCBI Taxonomy" id="1028688"/>
    <lineage>
        <taxon>Eukaryota</taxon>
        <taxon>Metazoa</taxon>
        <taxon>Spiralia</taxon>
        <taxon>Lophotrochozoa</taxon>
        <taxon>Mollusca</taxon>
        <taxon>Gastropoda</taxon>
        <taxon>Heterobranchia</taxon>
        <taxon>Euthyneura</taxon>
        <taxon>Panpulmonata</taxon>
        <taxon>Eupulmonata</taxon>
        <taxon>Stylommatophora</taxon>
        <taxon>Helicina</taxon>
        <taxon>Arionoidea</taxon>
        <taxon>Arionidae</taxon>
        <taxon>Arion</taxon>
    </lineage>
</organism>
<dbReference type="EMBL" id="HACG01051880">
    <property type="protein sequence ID" value="CEK98751.1"/>
    <property type="molecule type" value="Transcribed_RNA"/>
</dbReference>
<gene>
    <name evidence="1" type="primary">ORF219499</name>
</gene>
<name>A0A0B7C283_9EUPU</name>
<protein>
    <submittedName>
        <fullName evidence="1">Uncharacterized protein</fullName>
    </submittedName>
</protein>
<reference evidence="1" key="1">
    <citation type="submission" date="2014-12" db="EMBL/GenBank/DDBJ databases">
        <title>Insight into the proteome of Arion vulgaris.</title>
        <authorList>
            <person name="Aradska J."/>
            <person name="Bulat T."/>
            <person name="Smidak R."/>
            <person name="Sarate P."/>
            <person name="Gangsoo J."/>
            <person name="Sialana F."/>
            <person name="Bilban M."/>
            <person name="Lubec G."/>
        </authorList>
    </citation>
    <scope>NUCLEOTIDE SEQUENCE</scope>
    <source>
        <tissue evidence="1">Skin</tissue>
    </source>
</reference>
<proteinExistence type="predicted"/>
<dbReference type="AlphaFoldDB" id="A0A0B7C283"/>